<dbReference type="SUPFAM" id="SSF52172">
    <property type="entry name" value="CheY-like"/>
    <property type="match status" value="1"/>
</dbReference>
<feature type="compositionally biased region" description="Basic and acidic residues" evidence="10">
    <location>
        <begin position="2962"/>
        <end position="2971"/>
    </location>
</feature>
<dbReference type="PANTHER" id="PTHR44899">
    <property type="entry name" value="CAMK FAMILY PROTEIN KINASE"/>
    <property type="match status" value="1"/>
</dbReference>
<feature type="region of interest" description="Disordered" evidence="10">
    <location>
        <begin position="1636"/>
        <end position="1767"/>
    </location>
</feature>
<dbReference type="PANTHER" id="PTHR44899:SF3">
    <property type="entry name" value="SERINE_THREONINE-PROTEIN KINASE NEK1"/>
    <property type="match status" value="1"/>
</dbReference>
<feature type="compositionally biased region" description="Basic and acidic residues" evidence="10">
    <location>
        <begin position="956"/>
        <end position="975"/>
    </location>
</feature>
<feature type="region of interest" description="Disordered" evidence="10">
    <location>
        <begin position="3599"/>
        <end position="3647"/>
    </location>
</feature>
<keyword evidence="5" id="KW-0418">Kinase</keyword>
<dbReference type="InterPro" id="IPR011006">
    <property type="entry name" value="CheY-like_superfamily"/>
</dbReference>
<feature type="compositionally biased region" description="Basic and acidic residues" evidence="10">
    <location>
        <begin position="423"/>
        <end position="434"/>
    </location>
</feature>
<keyword evidence="14" id="KW-1185">Reference proteome</keyword>
<feature type="compositionally biased region" description="Low complexity" evidence="10">
    <location>
        <begin position="737"/>
        <end position="765"/>
    </location>
</feature>
<feature type="compositionally biased region" description="Basic and acidic residues" evidence="10">
    <location>
        <begin position="2736"/>
        <end position="2748"/>
    </location>
</feature>
<dbReference type="SUPFAM" id="SSF56112">
    <property type="entry name" value="Protein kinase-like (PK-like)"/>
    <property type="match status" value="1"/>
</dbReference>
<feature type="compositionally biased region" description="Basic and acidic residues" evidence="10">
    <location>
        <begin position="995"/>
        <end position="1006"/>
    </location>
</feature>
<feature type="region of interest" description="Disordered" evidence="10">
    <location>
        <begin position="343"/>
        <end position="442"/>
    </location>
</feature>
<feature type="compositionally biased region" description="Low complexity" evidence="10">
    <location>
        <begin position="1215"/>
        <end position="1232"/>
    </location>
</feature>
<dbReference type="OrthoDB" id="10252354at2759"/>
<feature type="region of interest" description="Disordered" evidence="10">
    <location>
        <begin position="2069"/>
        <end position="2158"/>
    </location>
</feature>
<dbReference type="PROSITE" id="PS50011">
    <property type="entry name" value="PROTEIN_KINASE_DOM"/>
    <property type="match status" value="1"/>
</dbReference>
<feature type="compositionally biased region" description="Basic and acidic residues" evidence="10">
    <location>
        <begin position="1900"/>
        <end position="1909"/>
    </location>
</feature>
<feature type="modified residue" description="4-aspartylphosphate" evidence="9">
    <location>
        <position position="456"/>
    </location>
</feature>
<feature type="compositionally biased region" description="Basic and acidic residues" evidence="10">
    <location>
        <begin position="2124"/>
        <end position="2140"/>
    </location>
</feature>
<feature type="compositionally biased region" description="Low complexity" evidence="10">
    <location>
        <begin position="2148"/>
        <end position="2158"/>
    </location>
</feature>
<dbReference type="InterPro" id="IPR011009">
    <property type="entry name" value="Kinase-like_dom_sf"/>
</dbReference>
<feature type="region of interest" description="Disordered" evidence="10">
    <location>
        <begin position="1064"/>
        <end position="1083"/>
    </location>
</feature>
<keyword evidence="4" id="KW-0547">Nucleotide-binding</keyword>
<dbReference type="STRING" id="94643.A0A2A9M941"/>
<evidence type="ECO:0000256" key="9">
    <source>
        <dbReference type="PROSITE-ProRule" id="PRU00169"/>
    </source>
</evidence>
<dbReference type="InterPro" id="IPR000719">
    <property type="entry name" value="Prot_kinase_dom"/>
</dbReference>
<dbReference type="GeneID" id="40307205"/>
<feature type="compositionally biased region" description="Basic and acidic residues" evidence="10">
    <location>
        <begin position="3637"/>
        <end position="3647"/>
    </location>
</feature>
<evidence type="ECO:0000259" key="12">
    <source>
        <dbReference type="PROSITE" id="PS50110"/>
    </source>
</evidence>
<feature type="compositionally biased region" description="Basic and acidic residues" evidence="10">
    <location>
        <begin position="2098"/>
        <end position="2108"/>
    </location>
</feature>
<feature type="region of interest" description="Disordered" evidence="10">
    <location>
        <begin position="2706"/>
        <end position="2749"/>
    </location>
</feature>
<comment type="catalytic activity">
    <reaction evidence="8">
        <text>L-seryl-[protein] + ATP = O-phospho-L-seryl-[protein] + ADP + H(+)</text>
        <dbReference type="Rhea" id="RHEA:17989"/>
        <dbReference type="Rhea" id="RHEA-COMP:9863"/>
        <dbReference type="Rhea" id="RHEA-COMP:11604"/>
        <dbReference type="ChEBI" id="CHEBI:15378"/>
        <dbReference type="ChEBI" id="CHEBI:29999"/>
        <dbReference type="ChEBI" id="CHEBI:30616"/>
        <dbReference type="ChEBI" id="CHEBI:83421"/>
        <dbReference type="ChEBI" id="CHEBI:456216"/>
        <dbReference type="EC" id="2.7.11.1"/>
    </reaction>
</comment>
<feature type="compositionally biased region" description="Basic and acidic residues" evidence="10">
    <location>
        <begin position="4455"/>
        <end position="4471"/>
    </location>
</feature>
<feature type="compositionally biased region" description="Basic and acidic residues" evidence="10">
    <location>
        <begin position="795"/>
        <end position="814"/>
    </location>
</feature>
<accession>A0A2A9M941</accession>
<dbReference type="Gene3D" id="1.10.510.10">
    <property type="entry name" value="Transferase(Phosphotransferase) domain 1"/>
    <property type="match status" value="1"/>
</dbReference>
<feature type="compositionally biased region" description="Low complexity" evidence="10">
    <location>
        <begin position="2423"/>
        <end position="2434"/>
    </location>
</feature>
<evidence type="ECO:0000256" key="10">
    <source>
        <dbReference type="SAM" id="MobiDB-lite"/>
    </source>
</evidence>
<feature type="compositionally biased region" description="Basic and acidic residues" evidence="10">
    <location>
        <begin position="3240"/>
        <end position="3258"/>
    </location>
</feature>
<dbReference type="InterPro" id="IPR051131">
    <property type="entry name" value="NEK_Ser/Thr_kinase_NIMA"/>
</dbReference>
<name>A0A2A9M941_BESBE</name>
<feature type="region of interest" description="Disordered" evidence="10">
    <location>
        <begin position="793"/>
        <end position="814"/>
    </location>
</feature>
<feature type="compositionally biased region" description="Polar residues" evidence="10">
    <location>
        <begin position="3006"/>
        <end position="3019"/>
    </location>
</feature>
<feature type="compositionally biased region" description="Polar residues" evidence="10">
    <location>
        <begin position="3599"/>
        <end position="3619"/>
    </location>
</feature>
<dbReference type="SMART" id="SM00220">
    <property type="entry name" value="S_TKc"/>
    <property type="match status" value="1"/>
</dbReference>
<reference evidence="13 14" key="1">
    <citation type="submission" date="2017-09" db="EMBL/GenBank/DDBJ databases">
        <title>Genome sequencing of Besnoitia besnoiti strain Bb-Ger1.</title>
        <authorList>
            <person name="Schares G."/>
            <person name="Venepally P."/>
            <person name="Lorenzi H.A."/>
        </authorList>
    </citation>
    <scope>NUCLEOTIDE SEQUENCE [LARGE SCALE GENOMIC DNA]</scope>
    <source>
        <strain evidence="13 14">Bb-Ger1</strain>
    </source>
</reference>
<evidence type="ECO:0000313" key="14">
    <source>
        <dbReference type="Proteomes" id="UP000224006"/>
    </source>
</evidence>
<feature type="region of interest" description="Disordered" evidence="10">
    <location>
        <begin position="4039"/>
        <end position="4059"/>
    </location>
</feature>
<feature type="region of interest" description="Disordered" evidence="10">
    <location>
        <begin position="3944"/>
        <end position="3979"/>
    </location>
</feature>
<feature type="region of interest" description="Disordered" evidence="10">
    <location>
        <begin position="2761"/>
        <end position="2852"/>
    </location>
</feature>
<feature type="region of interest" description="Disordered" evidence="10">
    <location>
        <begin position="2554"/>
        <end position="2661"/>
    </location>
</feature>
<feature type="compositionally biased region" description="Polar residues" evidence="10">
    <location>
        <begin position="1253"/>
        <end position="1267"/>
    </location>
</feature>
<dbReference type="KEGG" id="bbes:BESB_021440"/>
<dbReference type="SMART" id="SM00448">
    <property type="entry name" value="REC"/>
    <property type="match status" value="1"/>
</dbReference>
<evidence type="ECO:0000256" key="2">
    <source>
        <dbReference type="ARBA" id="ARBA00022527"/>
    </source>
</evidence>
<evidence type="ECO:0000256" key="6">
    <source>
        <dbReference type="ARBA" id="ARBA00022840"/>
    </source>
</evidence>
<feature type="compositionally biased region" description="Low complexity" evidence="10">
    <location>
        <begin position="4046"/>
        <end position="4059"/>
    </location>
</feature>
<feature type="region of interest" description="Disordered" evidence="10">
    <location>
        <begin position="529"/>
        <end position="556"/>
    </location>
</feature>
<evidence type="ECO:0000256" key="3">
    <source>
        <dbReference type="ARBA" id="ARBA00022679"/>
    </source>
</evidence>
<feature type="region of interest" description="Disordered" evidence="10">
    <location>
        <begin position="620"/>
        <end position="649"/>
    </location>
</feature>
<feature type="compositionally biased region" description="Basic and acidic residues" evidence="10">
    <location>
        <begin position="2770"/>
        <end position="2779"/>
    </location>
</feature>
<dbReference type="VEuPathDB" id="ToxoDB:BESB_021440"/>
<feature type="compositionally biased region" description="Basic and acidic residues" evidence="10">
    <location>
        <begin position="3944"/>
        <end position="3955"/>
    </location>
</feature>
<keyword evidence="3" id="KW-0808">Transferase</keyword>
<feature type="region of interest" description="Disordered" evidence="10">
    <location>
        <begin position="1194"/>
        <end position="1287"/>
    </location>
</feature>
<feature type="region of interest" description="Disordered" evidence="10">
    <location>
        <begin position="3236"/>
        <end position="3300"/>
    </location>
</feature>
<feature type="region of interest" description="Disordered" evidence="10">
    <location>
        <begin position="214"/>
        <end position="240"/>
    </location>
</feature>
<feature type="region of interest" description="Disordered" evidence="10">
    <location>
        <begin position="2262"/>
        <end position="2458"/>
    </location>
</feature>
<dbReference type="InterPro" id="IPR001789">
    <property type="entry name" value="Sig_transdc_resp-reg_receiver"/>
</dbReference>
<evidence type="ECO:0000256" key="8">
    <source>
        <dbReference type="ARBA" id="ARBA00048679"/>
    </source>
</evidence>
<dbReference type="PROSITE" id="PS00108">
    <property type="entry name" value="PROTEIN_KINASE_ST"/>
    <property type="match status" value="1"/>
</dbReference>
<dbReference type="EMBL" id="NWUJ01000012">
    <property type="protein sequence ID" value="PFH32203.1"/>
    <property type="molecule type" value="Genomic_DNA"/>
</dbReference>
<feature type="region of interest" description="Disordered" evidence="10">
    <location>
        <begin position="3000"/>
        <end position="3044"/>
    </location>
</feature>
<feature type="region of interest" description="Disordered" evidence="10">
    <location>
        <begin position="1321"/>
        <end position="1398"/>
    </location>
</feature>
<feature type="compositionally biased region" description="Low complexity" evidence="10">
    <location>
        <begin position="1833"/>
        <end position="1860"/>
    </location>
</feature>
<evidence type="ECO:0000256" key="5">
    <source>
        <dbReference type="ARBA" id="ARBA00022777"/>
    </source>
</evidence>
<evidence type="ECO:0000256" key="7">
    <source>
        <dbReference type="ARBA" id="ARBA00047899"/>
    </source>
</evidence>
<gene>
    <name evidence="13" type="ORF">BESB_021440</name>
</gene>
<dbReference type="GO" id="GO:0000160">
    <property type="term" value="P:phosphorelay signal transduction system"/>
    <property type="evidence" value="ECO:0007669"/>
    <property type="project" value="InterPro"/>
</dbReference>
<feature type="compositionally biased region" description="Low complexity" evidence="10">
    <location>
        <begin position="1381"/>
        <end position="1393"/>
    </location>
</feature>
<feature type="compositionally biased region" description="Gly residues" evidence="10">
    <location>
        <begin position="2407"/>
        <end position="2419"/>
    </location>
</feature>
<feature type="domain" description="Response regulatory" evidence="12">
    <location>
        <begin position="357"/>
        <end position="525"/>
    </location>
</feature>
<feature type="region of interest" description="Disordered" evidence="10">
    <location>
        <begin position="2947"/>
        <end position="2971"/>
    </location>
</feature>
<keyword evidence="2" id="KW-0723">Serine/threonine-protein kinase</keyword>
<feature type="compositionally biased region" description="Low complexity" evidence="10">
    <location>
        <begin position="4417"/>
        <end position="4434"/>
    </location>
</feature>
<feature type="compositionally biased region" description="Polar residues" evidence="10">
    <location>
        <begin position="2594"/>
        <end position="2607"/>
    </location>
</feature>
<feature type="region of interest" description="Disordered" evidence="10">
    <location>
        <begin position="1832"/>
        <end position="2051"/>
    </location>
</feature>
<comment type="catalytic activity">
    <reaction evidence="7">
        <text>L-threonyl-[protein] + ATP = O-phospho-L-threonyl-[protein] + ADP + H(+)</text>
        <dbReference type="Rhea" id="RHEA:46608"/>
        <dbReference type="Rhea" id="RHEA-COMP:11060"/>
        <dbReference type="Rhea" id="RHEA-COMP:11605"/>
        <dbReference type="ChEBI" id="CHEBI:15378"/>
        <dbReference type="ChEBI" id="CHEBI:30013"/>
        <dbReference type="ChEBI" id="CHEBI:30616"/>
        <dbReference type="ChEBI" id="CHEBI:61977"/>
        <dbReference type="ChEBI" id="CHEBI:456216"/>
        <dbReference type="EC" id="2.7.11.1"/>
    </reaction>
</comment>
<evidence type="ECO:0000256" key="4">
    <source>
        <dbReference type="ARBA" id="ARBA00022741"/>
    </source>
</evidence>
<dbReference type="InterPro" id="IPR008271">
    <property type="entry name" value="Ser/Thr_kinase_AS"/>
</dbReference>
<sequence>MPLIFPGATRSRIVLIEGNMFQRLALVDILTLCQYKCIAFENTQKAEVFLTGVAGSLPSSSSASRRRTRKTSQCADSERPLPVSTKQGPPSCGFPQVAHTSAFRESPSRHSGEYRAWRPVARGGVAGVLASDESVQGRSNSPSYTSCCPSPEKHAAVSSLHHLPPVPPLHYTHRESSASLRDSTCLESSVTSFAESRVSLRNSRRELRAMTYECSDSQITRDPKHLESGNLSPDGGDASRSVDECRLAEAGNQCPAYGKTERALCARSYKSVAFSAVPGKRSQSKFTRSGTLPSSWEERPLSQAITQTQAVQPSMKSLAVLDLGIQHAAAGVRGWKATAMLRDTTSEPPDEGTGGKRGAGDGDHSSQLLSLKGILGQGKRSGKSDPLPSTGKASDGRQANGRSDVMPPFRTGMRRSQSPVENNAERRSAARELEHAEEEEGLQIRSEQAVELVLCDRNAPGMEDFGFLRFIRDNMDPWLSSLPVVVIGASLDEATRITCMALGARACLPKPLTLPVIKTLFTFFNFSSKRSSRNGGKRCGSDAGGLSSRGTSARTRLPRRYQEVHELTGRQDEPETSSLICASNGDTSTPSYCRSPVFRGPSFSIEDKKSACCDVEAERKVKRSLGTSTTDDRRADVSTTERRDTTKEVGRTGEDFFLVTTASAAWERARDAHGSSHSSPEFSDGRSVSPPEMTVASLPGSAVASPYSSTRRALTPGPPKGKPSSLRPTSSARSDRSVSLSTAVLLSSSGPPSSPPSSSSVPASSCVSEQHRLPCLATAADRCLMRGIGAVAKSNDSERRRALPKTPREFQNKPDEEIERLAKKGSICAASASRCGSSVQQEGMQRDGTSEGGVHHGAMLQRSRSNQAESPSCHVPENAPSVVISLSSLRSSSSRILQLPFCRQADDEGESHYEGSSVHEKSSLSGSYQSHYERRMHTAAGLLRSVHMPISTQHTRRGETAEERGRRATGGDRWSRSSGCSVVQAERGGIQAKLPGERAADSEENHSAFSRTGEDDDELATRSLGHHSTGLRVLPFDTADSRRSPQVFSLANVPTEPRVYEYLGRSTTTSPPSSGVRTHQPSVSSSFEIEKKKLCAELFQERDTRWECERMPPRTHSSGPGFNSPSSVSSSCVLACPYSACSPLYVLPAVAHASDDGVSETAFPRLSSICPRTEPQDDCQSSFASEAASVKSKPCTQQLSSIGRGGEGPVRTATSGCESSSPESSLDSPGGLCEDSRTPATSYPLVGREAVTGAQQSVSPRENASGSTHRKAGSVIQSGSHAAPSAANVPAARMDLRRMFASCSKKPPVLVRCAEHCERAAPRDDDQGAPVSSPASGDAEHEAKGDTTASRALPPEAPELDETPPAGEELEQQSGDESQSLDESCSEGDSSSLSEDERKRFSVYERVSTIDRGATSYVHLVKRLPDMKAFAHKEILLECMAPSEQELAKNEVRVLKAVRDPPMIAYSDSWIDPGHTLNIIIEYARGGSLQAYLERAKLGGVPIPTTLVQKWTAQISVGLLVLHEMHIIHRDLKTSNILLTDELDVRLCDFGISRSLSSAHEMAHTAVGTPYIMSPELCQGKPYNAASDIWALGVVMFEMLELRRPFSGDSLHALFYAIQSGDLSFRSSYDLPATKTEVLPRSDSDRGTGAAQDIHAPPPAGGLQDASDVGREQHASYISARRSVLASGGDSGSRGRLPQVMEMRSDEGSEGDRRDATDGCTQTEGGHEEDLWNGQTSERPILRDVGGGEQRQEPALGPRSRVASTEMSRDVRAELQALCASLLRKDPAARPSSLDVCTSAVLCDEVCAFIRSHRPSDGPRLLCMLADHRVGKAPPSSCSCSRSTASDESSSSARGSCEEPASQPVGEATPPDRSDLGLTRPTYRPASAETCAGELGSRTSKADIGDRANEGQLNRMAPDLLLEGASTSASDRPRELGDFAGATRGSESGSGDLSEAEERHSAPFCASASMPISAPSSAAVSPEDSANGDGERELYVVEEGEEEEDDENDEEREAGKKTEGRLVEDLQGDGACPVAPKQHTVARTKGDRPSDGVECGIAAAAGSARNALQLTKDGDPCPHQRSSVCFLSTTPPSLTAKQENHMKDRWRSGEGAARLSTRASSSPHLDDERLLKPAADRDVSRALSKGESTSSGSLGPSCTSSSSWDFQSPASLSMPSSLTSFPASVSSLELACRERCGTCGQVCPCSGSSESFLSAPLSPAPFLHALSVSCQAPSLSLDPVHVRRGRSFSPWLVPGASDLEATASRAGADSPCEQALPHETQPGRLGGGGETGSFREVSDTPEDPQRAPWQQRAACVPGPQAREADGPSSGCGDASAPVFEGSCPTGDGRNENEGGEAERALGKRQGLEQYRERNSGVGGDIQSSDAEGLSRGSAATGEVTRKEAPEGGLGGSLMQGGGHQRFADAAHAGAPEAATKTEPASGNAACPPGSASFHSVPAAPEQAASLPLFATPSSPSIRVALVLPVSPSPAVLAGFSSPFLHSTSSPPPPQRAPFLPSRLPLTLGSRLCCTDTPILTPFPLLPWSSSSHGSLSASFASSPSSSVTRSFPTPPASSVPLSRLSTPDVCRTPPSPLASISTQSSPGVSQRTEMRSAVFAGSSALPTRPRGSQEHAGEVSRPPDAEAQLAGSQSRGGRGPPIARNSAFSASRLSFISLQLSRKRRATSARASAGCRARVGLQSTAGRLSAGRRLWERKPATASPESHGNRMEDPSEEEHGDQPGARRADRRGSRNLLWQDCRYSEKLSTTGRSPGHEGPDDGKSATNGCTRGQEPSDESGRARRYGGHASDSGQADNPILPLSWSASNTDERAGPGTTPSLLSPAETRCSDAWSQRREAAGVPGSFAASPVLSTFATRSACPVSPFLSPPALRPYSLSSSLSLFEASASLPRGSKASSSASRAFSSLALTRPRLLSSAFHPRNACDGRAKEAISEEVETAQSATRETPKAAEKSCEPATLQQAFPFLRFDSQLPHEGQHYTGCPRGASEQAANTLAPASNAQGSHAHPQAPELCSTSTGPGGKQVRPVQDGGEICEGCSFAGADDCRRPRVRSLADAGEGASWYCECLQRAPGLLKPFSTQAELQAGTDDFRGQSRSAVDGAGSLTRCSSAPFRHWDACSYPSSIHEHRRPLPWTALASPSPPPPVTCSRCLRGEAISEAPLSARPPSALALSGAAAPPPLHPSNAFPTPLALRSSAPARCVRPEPWSCGSLDALLRGRRKAREKRERGVVESIERKQKSSELQRQGAGGTCPEPLRGLAGRCRGDDRAAPESPSSRGGDACRLGDSGVIPSGHLLLRDAQQCAADRLRSARTLIAVAIALRSVFLRESVLLHPASRGAVLALPPRLASAVRLCSVHRSASTCRSERGRPAPSPSCRSASLSLLRASRLAYRKYLLALCPLRQTRRRETCAASAGCRPDSGRAETCAAARQRQPTGNWSRMKRHLARVGAYVFVALLLFSPVLTSLQRCRSFGDDLEVACSSPACPGLSSFLHPSRPQRRRHLLPFTARSLSSATRSVASGFLPAVTDPACSAFSLHSRSTAVSPVSHRSPAETCGGTGTGGCASAPSQACLWPQVARCRASSNTRTHSALTPSSQRRGSGQTRVREDSGGLPVDSQLSGQDERGRRWGDWELQGGKHEETVNSFMTLGGTGLVTSLVACLLVLSYGVKALAESLSARGDDAEYLAGGKTNAASRDMRQRTCCSDHSCRARLPAQGEAAQGGVEAPLVLDCIQAFLSASRPAAVDVLMGLLEARVCAVSPWQDSAEDTSPRPLPALHPSLCSGRRDLSVARLSSSISPLGGLRRAVDPADSPESSEIALSAVAPGRLGPSLDAYGTFISFSWDAATEPLNLRRVALSRLCRAYESWQNTQRAYVLSLAFRATSPSGEKGLLRSTVASPSEAWRPSEGEKKEPISGCLVTGAEMLDRETALGREEDRDWEQAPVSAEDDSEPPDVAGNSAEDMRMEDESRVCLEGSSRAHPVELSALLLEAYLALFPSSSSGASSADCATAGFFASESGDRLASRDRRGRSSLSSPTSSSPSRPVCCCSSCLSVSCANDAGACLLQRTDQRRRTGAMQSPVEKTCRPDAESSQFALWCCPPEMLGIDLRAIRASDAFRRFEEDLAALASLSVLELLRLSSEERKAFFLNIAQLLRRHVALLSLEAPFATSQPCLVSKHVVSAGVAGISMFRLGVQLAVASVGMGVQSAGIRLPLGNVRSRSKRDTEGTAAADEAERSAKRPLRGGFMCLAHSRDGANCPACAANRQQTLKVSNSASQQGSRDMDALALLHGRLRRPPAKASMPPVHDWAHSRLSDCAHGCVKPPRVADEGEQREGYCDRARDRRREPRRQCYCVAGQELSLPLIRERIFLLSSSATERRRSLIAQESCPHHLRPPTSPAPEAPSSFSLSSHLASVSSCSTIRQRDDVTATRETLSTVGERGAHPEDRDAGEHEAEGGGKTNRAYGVETENITEGERETGMERSQKGERKAAIGLATGNTETDAPEIYRRPWSQNIWRELAQRVVDARVACLLHEFAPFSSLTIFHPGSCDTQLSRLTASMIGETVRLTSSSVTLPSYFAWSPSFSSSLPILASAPVVPLPPPLACRRHGLEHSSACSSLLSPSSLQGMPGCISSPVIASAQPQAQPASSSRFGTERRLSASSMSAYSSLSSRSPCPSSQGSCPSSSLSSSRCSSPAASRPRFPSCRVAISEAGRGSCLFRRRERKPHMWSDQANAGEDLQSKVARTALRFPDDETCERVVSVTSHPRSVELEDTWRSNLCRQPGGRECANCARCIPLTGNQEAVLLKGGRKCNPACCVASAASCTGKGREPHARGTSDNGVFFEFLMGLYGPAAYQLSGLTSDSERRGRGRHAEGSVVLGGKQRGKACMEEADRQSALRRKARKAREGAKNARELALLGWILRHSGSSFDSSVAKEAVENALLGEFEWRFYEENALLE</sequence>
<dbReference type="Pfam" id="PF00069">
    <property type="entry name" value="Pkinase"/>
    <property type="match status" value="1"/>
</dbReference>
<keyword evidence="6" id="KW-0067">ATP-binding</keyword>
<comment type="caution">
    <text evidence="13">The sequence shown here is derived from an EMBL/GenBank/DDBJ whole genome shotgun (WGS) entry which is preliminary data.</text>
</comment>
<keyword evidence="9" id="KW-0597">Phosphoprotein</keyword>
<dbReference type="RefSeq" id="XP_029216212.1">
    <property type="nucleotide sequence ID" value="XM_029360853.1"/>
</dbReference>
<feature type="compositionally biased region" description="Basic and acidic residues" evidence="10">
    <location>
        <begin position="630"/>
        <end position="649"/>
    </location>
</feature>
<evidence type="ECO:0000256" key="1">
    <source>
        <dbReference type="ARBA" id="ARBA00012513"/>
    </source>
</evidence>
<feature type="compositionally biased region" description="Low complexity" evidence="10">
    <location>
        <begin position="2554"/>
        <end position="2566"/>
    </location>
</feature>
<evidence type="ECO:0000313" key="13">
    <source>
        <dbReference type="EMBL" id="PFH32203.1"/>
    </source>
</evidence>
<feature type="region of interest" description="Disordered" evidence="10">
    <location>
        <begin position="4401"/>
        <end position="4512"/>
    </location>
</feature>
<feature type="region of interest" description="Disordered" evidence="10">
    <location>
        <begin position="4695"/>
        <end position="4716"/>
    </location>
</feature>
<feature type="region of interest" description="Disordered" evidence="10">
    <location>
        <begin position="952"/>
        <end position="1018"/>
    </location>
</feature>
<feature type="region of interest" description="Disordered" evidence="10">
    <location>
        <begin position="907"/>
        <end position="927"/>
    </location>
</feature>
<feature type="compositionally biased region" description="Basic and acidic residues" evidence="10">
    <location>
        <begin position="2013"/>
        <end position="2024"/>
    </location>
</feature>
<dbReference type="PROSITE" id="PS50110">
    <property type="entry name" value="RESPONSE_REGULATORY"/>
    <property type="match status" value="1"/>
</dbReference>
<feature type="compositionally biased region" description="Basic and acidic residues" evidence="10">
    <location>
        <begin position="1703"/>
        <end position="1717"/>
    </location>
</feature>
<feature type="compositionally biased region" description="Basic and acidic residues" evidence="10">
    <location>
        <begin position="4488"/>
        <end position="4505"/>
    </location>
</feature>
<proteinExistence type="predicted"/>
<evidence type="ECO:0000259" key="11">
    <source>
        <dbReference type="PROSITE" id="PS50011"/>
    </source>
</evidence>
<feature type="compositionally biased region" description="Basic and acidic residues" evidence="10">
    <location>
        <begin position="2348"/>
        <end position="2374"/>
    </location>
</feature>
<feature type="compositionally biased region" description="Basic and acidic residues" evidence="10">
    <location>
        <begin position="907"/>
        <end position="922"/>
    </location>
</feature>
<dbReference type="EC" id="2.7.11.1" evidence="1"/>
<feature type="compositionally biased region" description="Polar residues" evidence="10">
    <location>
        <begin position="2080"/>
        <end position="2097"/>
    </location>
</feature>
<dbReference type="GO" id="GO:0005524">
    <property type="term" value="F:ATP binding"/>
    <property type="evidence" value="ECO:0007669"/>
    <property type="project" value="UniProtKB-KW"/>
</dbReference>
<feature type="compositionally biased region" description="Acidic residues" evidence="10">
    <location>
        <begin position="1996"/>
        <end position="2012"/>
    </location>
</feature>
<feature type="compositionally biased region" description="Basic and acidic residues" evidence="10">
    <location>
        <begin position="2627"/>
        <end position="2640"/>
    </location>
</feature>
<protein>
    <recommendedName>
        <fullName evidence="1">non-specific serine/threonine protein kinase</fullName>
        <ecNumber evidence="1">2.7.11.1</ecNumber>
    </recommendedName>
</protein>
<organism evidence="13 14">
    <name type="scientific">Besnoitia besnoiti</name>
    <name type="common">Apicomplexan protozoan</name>
    <dbReference type="NCBI Taxonomy" id="94643"/>
    <lineage>
        <taxon>Eukaryota</taxon>
        <taxon>Sar</taxon>
        <taxon>Alveolata</taxon>
        <taxon>Apicomplexa</taxon>
        <taxon>Conoidasida</taxon>
        <taxon>Coccidia</taxon>
        <taxon>Eucoccidiorida</taxon>
        <taxon>Eimeriorina</taxon>
        <taxon>Sarcocystidae</taxon>
        <taxon>Besnoitia</taxon>
    </lineage>
</organism>
<dbReference type="Gene3D" id="3.30.200.20">
    <property type="entry name" value="Phosphorylase Kinase, domain 1"/>
    <property type="match status" value="1"/>
</dbReference>
<feature type="region of interest" description="Disordered" evidence="10">
    <location>
        <begin position="56"/>
        <end position="91"/>
    </location>
</feature>
<feature type="compositionally biased region" description="Low complexity" evidence="10">
    <location>
        <begin position="1966"/>
        <end position="1985"/>
    </location>
</feature>
<dbReference type="GO" id="GO:0004674">
    <property type="term" value="F:protein serine/threonine kinase activity"/>
    <property type="evidence" value="ECO:0007669"/>
    <property type="project" value="UniProtKB-KW"/>
</dbReference>
<dbReference type="Gene3D" id="3.40.50.2300">
    <property type="match status" value="1"/>
</dbReference>
<feature type="region of interest" description="Disordered" evidence="10">
    <location>
        <begin position="669"/>
        <end position="765"/>
    </location>
</feature>
<dbReference type="Proteomes" id="UP000224006">
    <property type="component" value="Chromosome XI"/>
</dbReference>
<feature type="domain" description="Protein kinase" evidence="11">
    <location>
        <begin position="1404"/>
        <end position="1802"/>
    </location>
</feature>